<dbReference type="PANTHER" id="PTHR34472:SF1">
    <property type="entry name" value="SULFUR CARRIER PROTEIN THIS"/>
    <property type="match status" value="1"/>
</dbReference>
<dbReference type="PANTHER" id="PTHR34472">
    <property type="entry name" value="SULFUR CARRIER PROTEIN THIS"/>
    <property type="match status" value="1"/>
</dbReference>
<dbReference type="Gene3D" id="3.10.20.30">
    <property type="match status" value="1"/>
</dbReference>
<dbReference type="InterPro" id="IPR016155">
    <property type="entry name" value="Mopterin_synth/thiamin_S_b"/>
</dbReference>
<proteinExistence type="predicted"/>
<protein>
    <submittedName>
        <fullName evidence="1">Thiamine biosynthesis protein ThiS</fullName>
    </submittedName>
</protein>
<sequence>MIINGQQEDIATPLSVDELIARKGLNAGRVAVEVNGAIVPRDKRAQTMLSGTDTVEIVTFVQGG</sequence>
<evidence type="ECO:0000313" key="2">
    <source>
        <dbReference type="Proteomes" id="UP000262177"/>
    </source>
</evidence>
<dbReference type="InterPro" id="IPR012675">
    <property type="entry name" value="Beta-grasp_dom_sf"/>
</dbReference>
<dbReference type="SUPFAM" id="SSF54285">
    <property type="entry name" value="MoaD/ThiS"/>
    <property type="match status" value="1"/>
</dbReference>
<dbReference type="CDD" id="cd00565">
    <property type="entry name" value="Ubl_ThiS"/>
    <property type="match status" value="1"/>
</dbReference>
<dbReference type="InterPro" id="IPR010035">
    <property type="entry name" value="Thi_S"/>
</dbReference>
<dbReference type="Pfam" id="PF02597">
    <property type="entry name" value="ThiS"/>
    <property type="match status" value="1"/>
</dbReference>
<organism evidence="1 2">
    <name type="scientific">Bifidobacterium bifidum LMG 13195</name>
    <dbReference type="NCBI Taxonomy" id="1207542"/>
    <lineage>
        <taxon>Bacteria</taxon>
        <taxon>Bacillati</taxon>
        <taxon>Actinomycetota</taxon>
        <taxon>Actinomycetes</taxon>
        <taxon>Bifidobacteriales</taxon>
        <taxon>Bifidobacteriaceae</taxon>
        <taxon>Bifidobacterium</taxon>
    </lineage>
</organism>
<dbReference type="InterPro" id="IPR003749">
    <property type="entry name" value="ThiS/MoaD-like"/>
</dbReference>
<reference evidence="1 2" key="1">
    <citation type="journal article" date="2017" name="Biosci. Biotechnol. Biochem.">
        <title>Identification and characterization of a sulfoglycosidase from Bifidobacterium bifidum implicated in mucin glycan utilization.</title>
        <authorList>
            <person name="Katoh T."/>
            <person name="Maeshibu T."/>
            <person name="Kikkawa K."/>
            <person name="Gotoh A."/>
            <person name="Tomabechi Y."/>
            <person name="Nakamura M."/>
            <person name="Liao W.-H."/>
            <person name="Yamaguchi M."/>
            <person name="Ashida H."/>
            <person name="Yamamoto K."/>
            <person name="Katayama T."/>
        </authorList>
    </citation>
    <scope>NUCLEOTIDE SEQUENCE [LARGE SCALE GENOMIC DNA]</scope>
    <source>
        <strain evidence="1 2">JCM 7004</strain>
    </source>
</reference>
<dbReference type="Proteomes" id="UP000262177">
    <property type="component" value="Chromosome"/>
</dbReference>
<accession>A0A0H2P905</accession>
<evidence type="ECO:0000313" key="1">
    <source>
        <dbReference type="EMBL" id="BBA47872.1"/>
    </source>
</evidence>
<dbReference type="AlphaFoldDB" id="A0A0H2P905"/>
<gene>
    <name evidence="1" type="primary">thiS</name>
    <name evidence="1" type="ORF">BBJK_01257</name>
</gene>
<name>A0A0H2P905_BIFBI</name>
<dbReference type="EMBL" id="AP018131">
    <property type="protein sequence ID" value="BBA47872.1"/>
    <property type="molecule type" value="Genomic_DNA"/>
</dbReference>
<dbReference type="NCBIfam" id="TIGR01683">
    <property type="entry name" value="thiS"/>
    <property type="match status" value="1"/>
</dbReference>